<gene>
    <name evidence="3" type="ORF">BDK92_2982</name>
</gene>
<evidence type="ECO:0000256" key="2">
    <source>
        <dbReference type="SAM" id="Phobius"/>
    </source>
</evidence>
<dbReference type="RefSeq" id="WP_246017043.1">
    <property type="nucleotide sequence ID" value="NZ_RBKT01000001.1"/>
</dbReference>
<feature type="transmembrane region" description="Helical" evidence="2">
    <location>
        <begin position="193"/>
        <end position="212"/>
    </location>
</feature>
<keyword evidence="2" id="KW-1133">Transmembrane helix</keyword>
<organism evidence="3 4">
    <name type="scientific">Micromonospora pisi</name>
    <dbReference type="NCBI Taxonomy" id="589240"/>
    <lineage>
        <taxon>Bacteria</taxon>
        <taxon>Bacillati</taxon>
        <taxon>Actinomycetota</taxon>
        <taxon>Actinomycetes</taxon>
        <taxon>Micromonosporales</taxon>
        <taxon>Micromonosporaceae</taxon>
        <taxon>Micromonospora</taxon>
    </lineage>
</organism>
<keyword evidence="4" id="KW-1185">Reference proteome</keyword>
<proteinExistence type="predicted"/>
<protein>
    <submittedName>
        <fullName evidence="3">Uncharacterized protein</fullName>
    </submittedName>
</protein>
<feature type="region of interest" description="Disordered" evidence="1">
    <location>
        <begin position="1"/>
        <end position="83"/>
    </location>
</feature>
<keyword evidence="2" id="KW-0812">Transmembrane</keyword>
<keyword evidence="2" id="KW-0472">Membrane</keyword>
<reference evidence="3 4" key="1">
    <citation type="submission" date="2018-10" db="EMBL/GenBank/DDBJ databases">
        <title>Sequencing the genomes of 1000 actinobacteria strains.</title>
        <authorList>
            <person name="Klenk H.-P."/>
        </authorList>
    </citation>
    <scope>NUCLEOTIDE SEQUENCE [LARGE SCALE GENOMIC DNA]</scope>
    <source>
        <strain evidence="3 4">DSM 45175</strain>
    </source>
</reference>
<comment type="caution">
    <text evidence="3">The sequence shown here is derived from an EMBL/GenBank/DDBJ whole genome shotgun (WGS) entry which is preliminary data.</text>
</comment>
<dbReference type="Proteomes" id="UP000277671">
    <property type="component" value="Unassembled WGS sequence"/>
</dbReference>
<sequence>MPRINKAGTRTVPSADGTPSPVTLPGQAPAAEDEEDFWLPIEQVNWDGTPARPDPDERPRRLWSFPTGRVPAGAPPRLPKPPRRPASGLAGLVLLALLASFFAWVSVEPLWLAFGHGDLGTATVIDCTGEGINQRCRGEFVSADGKFSAVDIRLAGVPAEDKLESWQLTARMIDADSSTAYVGTGTAPLHLRWVLGLALVILCGVGIVWATGAVRLPDRSARRGAVLIGLAGPLAITAGFLAATF</sequence>
<evidence type="ECO:0000313" key="3">
    <source>
        <dbReference type="EMBL" id="RKR88653.1"/>
    </source>
</evidence>
<evidence type="ECO:0000256" key="1">
    <source>
        <dbReference type="SAM" id="MobiDB-lite"/>
    </source>
</evidence>
<feature type="transmembrane region" description="Helical" evidence="2">
    <location>
        <begin position="86"/>
        <end position="107"/>
    </location>
</feature>
<dbReference type="EMBL" id="RBKT01000001">
    <property type="protein sequence ID" value="RKR88653.1"/>
    <property type="molecule type" value="Genomic_DNA"/>
</dbReference>
<dbReference type="AlphaFoldDB" id="A0A495JIB2"/>
<evidence type="ECO:0000313" key="4">
    <source>
        <dbReference type="Proteomes" id="UP000277671"/>
    </source>
</evidence>
<name>A0A495JIB2_9ACTN</name>
<feature type="transmembrane region" description="Helical" evidence="2">
    <location>
        <begin position="224"/>
        <end position="243"/>
    </location>
</feature>
<accession>A0A495JIB2</accession>